<dbReference type="Proteomes" id="UP000823561">
    <property type="component" value="Chromosome 7"/>
</dbReference>
<accession>A0AAV6GTG7</accession>
<evidence type="ECO:0000313" key="2">
    <source>
        <dbReference type="Proteomes" id="UP000823561"/>
    </source>
</evidence>
<name>A0AAV6GTG7_9TELE</name>
<keyword evidence="2" id="KW-1185">Reference proteome</keyword>
<sequence>MEACSTRIYEEIGETGQSPGVTANPVCTTAQLPTIPSDATLTSVYTTAQLPTIPSDATLTSVHTTAFDTTSV</sequence>
<proteinExistence type="predicted"/>
<protein>
    <submittedName>
        <fullName evidence="1">Uncharacterized protein</fullName>
    </submittedName>
</protein>
<organism evidence="1 2">
    <name type="scientific">Alosa alosa</name>
    <name type="common">allis shad</name>
    <dbReference type="NCBI Taxonomy" id="278164"/>
    <lineage>
        <taxon>Eukaryota</taxon>
        <taxon>Metazoa</taxon>
        <taxon>Chordata</taxon>
        <taxon>Craniata</taxon>
        <taxon>Vertebrata</taxon>
        <taxon>Euteleostomi</taxon>
        <taxon>Actinopterygii</taxon>
        <taxon>Neopterygii</taxon>
        <taxon>Teleostei</taxon>
        <taxon>Clupei</taxon>
        <taxon>Clupeiformes</taxon>
        <taxon>Clupeoidei</taxon>
        <taxon>Clupeidae</taxon>
        <taxon>Alosa</taxon>
    </lineage>
</organism>
<evidence type="ECO:0000313" key="1">
    <source>
        <dbReference type="EMBL" id="KAG5278170.1"/>
    </source>
</evidence>
<dbReference type="AlphaFoldDB" id="A0AAV6GTG7"/>
<reference evidence="1" key="1">
    <citation type="submission" date="2020-10" db="EMBL/GenBank/DDBJ databases">
        <title>Chromosome-scale genome assembly of the Allis shad, Alosa alosa.</title>
        <authorList>
            <person name="Margot Z."/>
            <person name="Christophe K."/>
            <person name="Cabau C."/>
            <person name="Louis A."/>
            <person name="Berthelot C."/>
            <person name="Parey E."/>
            <person name="Roest Crollius H."/>
            <person name="Montfort J."/>
            <person name="Robinson-Rechavi M."/>
            <person name="Bucao C."/>
            <person name="Bouchez O."/>
            <person name="Gislard M."/>
            <person name="Lluch J."/>
            <person name="Milhes M."/>
            <person name="Lampietro C."/>
            <person name="Lopez Roques C."/>
            <person name="Donnadieu C."/>
            <person name="Braasch I."/>
            <person name="Desvignes T."/>
            <person name="Postlethwait J."/>
            <person name="Bobe J."/>
            <person name="Guiguen Y."/>
        </authorList>
    </citation>
    <scope>NUCLEOTIDE SEQUENCE</scope>
    <source>
        <strain evidence="1">M-15738</strain>
        <tissue evidence="1">Blood</tissue>
    </source>
</reference>
<comment type="caution">
    <text evidence="1">The sequence shown here is derived from an EMBL/GenBank/DDBJ whole genome shotgun (WGS) entry which is preliminary data.</text>
</comment>
<gene>
    <name evidence="1" type="ORF">AALO_G00095970</name>
</gene>
<dbReference type="EMBL" id="JADWDJ010000007">
    <property type="protein sequence ID" value="KAG5278170.1"/>
    <property type="molecule type" value="Genomic_DNA"/>
</dbReference>